<protein>
    <submittedName>
        <fullName evidence="5">SDR family NAD(P)-dependent oxidoreductase</fullName>
    </submittedName>
</protein>
<name>A0AAX4HNR2_9BACT</name>
<dbReference type="PANTHER" id="PTHR44196:SF1">
    <property type="entry name" value="DEHYDROGENASE_REDUCTASE SDR FAMILY MEMBER 7B"/>
    <property type="match status" value="1"/>
</dbReference>
<evidence type="ECO:0000256" key="3">
    <source>
        <dbReference type="RuleBase" id="RU000363"/>
    </source>
</evidence>
<organism evidence="5 6">
    <name type="scientific">Peredibacter starrii</name>
    <dbReference type="NCBI Taxonomy" id="28202"/>
    <lineage>
        <taxon>Bacteria</taxon>
        <taxon>Pseudomonadati</taxon>
        <taxon>Bdellovibrionota</taxon>
        <taxon>Bacteriovoracia</taxon>
        <taxon>Bacteriovoracales</taxon>
        <taxon>Bacteriovoracaceae</taxon>
        <taxon>Peredibacter</taxon>
    </lineage>
</organism>
<dbReference type="InterPro" id="IPR036291">
    <property type="entry name" value="NAD(P)-bd_dom_sf"/>
</dbReference>
<dbReference type="PANTHER" id="PTHR44196">
    <property type="entry name" value="DEHYDROGENASE/REDUCTASE SDR FAMILY MEMBER 7B"/>
    <property type="match status" value="1"/>
</dbReference>
<dbReference type="InterPro" id="IPR002347">
    <property type="entry name" value="SDR_fam"/>
</dbReference>
<evidence type="ECO:0000256" key="4">
    <source>
        <dbReference type="SAM" id="Phobius"/>
    </source>
</evidence>
<dbReference type="EMBL" id="CP139487">
    <property type="protein sequence ID" value="WPU64817.1"/>
    <property type="molecule type" value="Genomic_DNA"/>
</dbReference>
<dbReference type="PRINTS" id="PR00080">
    <property type="entry name" value="SDRFAMILY"/>
</dbReference>
<keyword evidence="2" id="KW-0560">Oxidoreductase</keyword>
<keyword evidence="6" id="KW-1185">Reference proteome</keyword>
<reference evidence="5 6" key="1">
    <citation type="submission" date="2023-11" db="EMBL/GenBank/DDBJ databases">
        <title>Peredibacter starrii A3.12.</title>
        <authorList>
            <person name="Mitchell R.J."/>
        </authorList>
    </citation>
    <scope>NUCLEOTIDE SEQUENCE [LARGE SCALE GENOMIC DNA]</scope>
    <source>
        <strain evidence="5 6">A3.12</strain>
    </source>
</reference>
<evidence type="ECO:0000313" key="5">
    <source>
        <dbReference type="EMBL" id="WPU64817.1"/>
    </source>
</evidence>
<keyword evidence="4" id="KW-0472">Membrane</keyword>
<dbReference type="Gene3D" id="3.40.50.720">
    <property type="entry name" value="NAD(P)-binding Rossmann-like Domain"/>
    <property type="match status" value="1"/>
</dbReference>
<feature type="transmembrane region" description="Helical" evidence="4">
    <location>
        <begin position="213"/>
        <end position="231"/>
    </location>
</feature>
<dbReference type="RefSeq" id="WP_321394345.1">
    <property type="nucleotide sequence ID" value="NZ_CP139487.1"/>
</dbReference>
<keyword evidence="4" id="KW-0812">Transmembrane</keyword>
<evidence type="ECO:0000256" key="2">
    <source>
        <dbReference type="ARBA" id="ARBA00023002"/>
    </source>
</evidence>
<gene>
    <name evidence="5" type="ORF">SOO65_19160</name>
</gene>
<dbReference type="Pfam" id="PF00106">
    <property type="entry name" value="adh_short"/>
    <property type="match status" value="1"/>
</dbReference>
<sequence>MKAVFITGGTTGMGMELAKLYAKKGWKVGVCGRDKTKFDDNFQTEKDQIAFYQVDVANRAELKAAIADFSKSIGLDLLIANAGIGYKFKTKIPDFDWSYKMVHVNFLGVMYAFEAALDVMVPRSKGQLVAISSIAGYNGLPGVSAYSATKAAVQKYCESLHLDLRQFGINVTSICPGFVDTPLTQSNHHKMPFIMSAPKAAEKIAHAIEKKKMVYAFPFFFATIVRILGMLPRTWYRAFMSFKAVNYSKE</sequence>
<dbReference type="Proteomes" id="UP001324634">
    <property type="component" value="Chromosome"/>
</dbReference>
<dbReference type="AlphaFoldDB" id="A0AAX4HNR2"/>
<comment type="similarity">
    <text evidence="1 3">Belongs to the short-chain dehydrogenases/reductases (SDR) family.</text>
</comment>
<proteinExistence type="inferred from homology"/>
<dbReference type="SUPFAM" id="SSF51735">
    <property type="entry name" value="NAD(P)-binding Rossmann-fold domains"/>
    <property type="match status" value="1"/>
</dbReference>
<dbReference type="GO" id="GO:0016020">
    <property type="term" value="C:membrane"/>
    <property type="evidence" value="ECO:0007669"/>
    <property type="project" value="TreeGrafter"/>
</dbReference>
<dbReference type="GO" id="GO:0016491">
    <property type="term" value="F:oxidoreductase activity"/>
    <property type="evidence" value="ECO:0007669"/>
    <property type="project" value="UniProtKB-KW"/>
</dbReference>
<dbReference type="PRINTS" id="PR00081">
    <property type="entry name" value="GDHRDH"/>
</dbReference>
<evidence type="ECO:0000313" key="6">
    <source>
        <dbReference type="Proteomes" id="UP001324634"/>
    </source>
</evidence>
<dbReference type="KEGG" id="psti:SOO65_19160"/>
<evidence type="ECO:0000256" key="1">
    <source>
        <dbReference type="ARBA" id="ARBA00006484"/>
    </source>
</evidence>
<keyword evidence="4" id="KW-1133">Transmembrane helix</keyword>
<accession>A0AAX4HNR2</accession>